<accession>A0ACB0YXN9</accession>
<comment type="caution">
    <text evidence="1">The sequence shown here is derived from an EMBL/GenBank/DDBJ whole genome shotgun (WGS) entry which is preliminary data.</text>
</comment>
<protein>
    <submittedName>
        <fullName evidence="1">Uncharacterized protein</fullName>
    </submittedName>
</protein>
<dbReference type="EMBL" id="CAVMJV010000020">
    <property type="protein sequence ID" value="CAK5068152.1"/>
    <property type="molecule type" value="Genomic_DNA"/>
</dbReference>
<sequence>MKNGVAFKTSYFSYLNDTTTEKKEASPNTDQKEEKKEADKKDKIPTKKELPFGVMPLLGSSIQNGKVIGVVHAVSVGVSKHPVSDEEFAPGATKELRTCAFIAKACAERICELRGIPFTQDDRERYFYEFDPVRLNLFF</sequence>
<proteinExistence type="predicted"/>
<evidence type="ECO:0000313" key="1">
    <source>
        <dbReference type="EMBL" id="CAK5068152.1"/>
    </source>
</evidence>
<keyword evidence="2" id="KW-1185">Reference proteome</keyword>
<reference evidence="1" key="1">
    <citation type="submission" date="2023-11" db="EMBL/GenBank/DDBJ databases">
        <authorList>
            <person name="Poullet M."/>
        </authorList>
    </citation>
    <scope>NUCLEOTIDE SEQUENCE</scope>
    <source>
        <strain evidence="1">E1834</strain>
    </source>
</reference>
<gene>
    <name evidence="1" type="ORF">MENTE1834_LOCUS18036</name>
</gene>
<dbReference type="Proteomes" id="UP001497535">
    <property type="component" value="Unassembled WGS sequence"/>
</dbReference>
<organism evidence="1 2">
    <name type="scientific">Meloidogyne enterolobii</name>
    <name type="common">Root-knot nematode worm</name>
    <name type="synonym">Meloidogyne mayaguensis</name>
    <dbReference type="NCBI Taxonomy" id="390850"/>
    <lineage>
        <taxon>Eukaryota</taxon>
        <taxon>Metazoa</taxon>
        <taxon>Ecdysozoa</taxon>
        <taxon>Nematoda</taxon>
        <taxon>Chromadorea</taxon>
        <taxon>Rhabditida</taxon>
        <taxon>Tylenchina</taxon>
        <taxon>Tylenchomorpha</taxon>
        <taxon>Tylenchoidea</taxon>
        <taxon>Meloidogynidae</taxon>
        <taxon>Meloidogyninae</taxon>
        <taxon>Meloidogyne</taxon>
    </lineage>
</organism>
<name>A0ACB0YXN9_MELEN</name>
<evidence type="ECO:0000313" key="2">
    <source>
        <dbReference type="Proteomes" id="UP001497535"/>
    </source>
</evidence>